<accession>A0AAV8VS93</accession>
<keyword evidence="1" id="KW-0175">Coiled coil</keyword>
<feature type="coiled-coil region" evidence="1">
    <location>
        <begin position="226"/>
        <end position="340"/>
    </location>
</feature>
<gene>
    <name evidence="2" type="ORF">NQ315_005813</name>
</gene>
<reference evidence="2 3" key="1">
    <citation type="journal article" date="2023" name="Insect Mol. Biol.">
        <title>Genome sequencing provides insights into the evolution of gene families encoding plant cell wall-degrading enzymes in longhorned beetles.</title>
        <authorList>
            <person name="Shin N.R."/>
            <person name="Okamura Y."/>
            <person name="Kirsch R."/>
            <person name="Pauchet Y."/>
        </authorList>
    </citation>
    <scope>NUCLEOTIDE SEQUENCE [LARGE SCALE GENOMIC DNA]</scope>
    <source>
        <strain evidence="2">EAD_L_NR</strain>
    </source>
</reference>
<evidence type="ECO:0000256" key="1">
    <source>
        <dbReference type="SAM" id="Coils"/>
    </source>
</evidence>
<dbReference type="PANTHER" id="PTHR28663">
    <property type="entry name" value="COILED-COIL DOMAIN-CONTAINING PROTEIN 173"/>
    <property type="match status" value="1"/>
</dbReference>
<dbReference type="PANTHER" id="PTHR28663:SF1">
    <property type="entry name" value="CILIA- AND FLAGELLA- ASSOCIATED PROTEIN 210"/>
    <property type="match status" value="1"/>
</dbReference>
<dbReference type="GO" id="GO:0005879">
    <property type="term" value="C:axonemal microtubule"/>
    <property type="evidence" value="ECO:0007669"/>
    <property type="project" value="TreeGrafter"/>
</dbReference>
<name>A0AAV8VS93_9CUCU</name>
<organism evidence="2 3">
    <name type="scientific">Exocentrus adspersus</name>
    <dbReference type="NCBI Taxonomy" id="1586481"/>
    <lineage>
        <taxon>Eukaryota</taxon>
        <taxon>Metazoa</taxon>
        <taxon>Ecdysozoa</taxon>
        <taxon>Arthropoda</taxon>
        <taxon>Hexapoda</taxon>
        <taxon>Insecta</taxon>
        <taxon>Pterygota</taxon>
        <taxon>Neoptera</taxon>
        <taxon>Endopterygota</taxon>
        <taxon>Coleoptera</taxon>
        <taxon>Polyphaga</taxon>
        <taxon>Cucujiformia</taxon>
        <taxon>Chrysomeloidea</taxon>
        <taxon>Cerambycidae</taxon>
        <taxon>Lamiinae</taxon>
        <taxon>Acanthocinini</taxon>
        <taxon>Exocentrus</taxon>
    </lineage>
</organism>
<dbReference type="EMBL" id="JANEYG010000039">
    <property type="protein sequence ID" value="KAJ8916806.1"/>
    <property type="molecule type" value="Genomic_DNA"/>
</dbReference>
<evidence type="ECO:0000313" key="2">
    <source>
        <dbReference type="EMBL" id="KAJ8916806.1"/>
    </source>
</evidence>
<keyword evidence="3" id="KW-1185">Reference proteome</keyword>
<dbReference type="Proteomes" id="UP001159042">
    <property type="component" value="Unassembled WGS sequence"/>
</dbReference>
<comment type="caution">
    <text evidence="2">The sequence shown here is derived from an EMBL/GenBank/DDBJ whole genome shotgun (WGS) entry which is preliminary data.</text>
</comment>
<dbReference type="AlphaFoldDB" id="A0AAV8VS93"/>
<dbReference type="InterPro" id="IPR039986">
    <property type="entry name" value="CFAP210"/>
</dbReference>
<feature type="coiled-coil region" evidence="1">
    <location>
        <begin position="35"/>
        <end position="87"/>
    </location>
</feature>
<proteinExistence type="predicted"/>
<evidence type="ECO:0008006" key="4">
    <source>
        <dbReference type="Google" id="ProtNLM"/>
    </source>
</evidence>
<evidence type="ECO:0000313" key="3">
    <source>
        <dbReference type="Proteomes" id="UP001159042"/>
    </source>
</evidence>
<protein>
    <recommendedName>
        <fullName evidence="4">Trichohyalin-plectin-homology domain-containing protein</fullName>
    </recommendedName>
</protein>
<sequence length="518" mass="62791">MESRYYLFPGQTFENTKISDRAHALHITNTEWKKILKHLDRKKDLQEILDKEERKKKYISEGNRAMTENWDNTIEKMRKKKDEARAKTTEEIEAEKVQKYYVMKEEQEKLRKEYIENKMFRTSGACNDLNSAFVESEALYEREKQKEFNDFLKKHEREEDEKFAKKFKDDAIKEVEEKKEAARRLFEKKKGYGAELQKTIKERALTEKASREKHILNESKDNILAVEEMERIKKVEEEEKIRQKRELAVEMKKNMEHRMEIERQLKQEEKEMDEVVEIYKEAKHRIECLKKEKEKELQDEIIKRREVVAGLVGAAEISKTEEEEKRIRTAIAERDAIEEAKIKTRAEYDEMMRNQRLEDRQHYLKRREIEQKKEAEIKKWEMLNAYKVDEVTRKYEEEKKKQLWRNILKYRQDLLTQMEETEEEKKRQQRFECSELTNIKQMDAMFLEYAAEILEYAKKRGRPTYSIEKAILEYKKINNLLPRDLMCDDTDETKKNLLNEVIKKSAKSKRCKCTIPKK</sequence>